<sequence>MKELLEGVKKNGNGNGQAALENTSKLLIKDAIFVRQEGSLVKVKFQDILWLQGDGNYTTLVTKGFVVSVRNILKDFEDALPKDQFMRIHKSYIVRLEEIISISTREVKIEEHTIPVGRTYYQRLIEGIQKLGGE</sequence>
<evidence type="ECO:0000313" key="3">
    <source>
        <dbReference type="Proteomes" id="UP000297647"/>
    </source>
</evidence>
<name>A0A4Y9QNR5_9BACT</name>
<keyword evidence="3" id="KW-1185">Reference proteome</keyword>
<dbReference type="OrthoDB" id="1646880at2"/>
<dbReference type="GO" id="GO:0000156">
    <property type="term" value="F:phosphorelay response regulator activity"/>
    <property type="evidence" value="ECO:0007669"/>
    <property type="project" value="InterPro"/>
</dbReference>
<dbReference type="SMART" id="SM00850">
    <property type="entry name" value="LytTR"/>
    <property type="match status" value="1"/>
</dbReference>
<dbReference type="EMBL" id="SPSB01000003">
    <property type="protein sequence ID" value="TFV94291.1"/>
    <property type="molecule type" value="Genomic_DNA"/>
</dbReference>
<evidence type="ECO:0000259" key="1">
    <source>
        <dbReference type="PROSITE" id="PS50930"/>
    </source>
</evidence>
<organism evidence="2 3">
    <name type="scientific">Algoriphagus kandeliae</name>
    <dbReference type="NCBI Taxonomy" id="2562278"/>
    <lineage>
        <taxon>Bacteria</taxon>
        <taxon>Pseudomonadati</taxon>
        <taxon>Bacteroidota</taxon>
        <taxon>Cytophagia</taxon>
        <taxon>Cytophagales</taxon>
        <taxon>Cyclobacteriaceae</taxon>
        <taxon>Algoriphagus</taxon>
    </lineage>
</organism>
<dbReference type="Gene3D" id="2.40.50.1020">
    <property type="entry name" value="LytTr DNA-binding domain"/>
    <property type="match status" value="1"/>
</dbReference>
<evidence type="ECO:0000313" key="2">
    <source>
        <dbReference type="EMBL" id="TFV94291.1"/>
    </source>
</evidence>
<accession>A0A4Y9QNR5</accession>
<dbReference type="RefSeq" id="WP_135073481.1">
    <property type="nucleotide sequence ID" value="NZ_SPSB01000003.1"/>
</dbReference>
<reference evidence="2 3" key="1">
    <citation type="submission" date="2019-03" db="EMBL/GenBank/DDBJ databases">
        <title>Algoriphagus sp. nov, a new strain isolated from root system soil of mangrove plant Kandelia.</title>
        <authorList>
            <person name="Yin Q."/>
            <person name="Wang K."/>
            <person name="Song Z."/>
        </authorList>
    </citation>
    <scope>NUCLEOTIDE SEQUENCE [LARGE SCALE GENOMIC DNA]</scope>
    <source>
        <strain evidence="2 3">XY-J91</strain>
    </source>
</reference>
<dbReference type="PROSITE" id="PS50930">
    <property type="entry name" value="HTH_LYTTR"/>
    <property type="match status" value="1"/>
</dbReference>
<dbReference type="InterPro" id="IPR046947">
    <property type="entry name" value="LytR-like"/>
</dbReference>
<dbReference type="Proteomes" id="UP000297647">
    <property type="component" value="Unassembled WGS sequence"/>
</dbReference>
<dbReference type="InterPro" id="IPR007492">
    <property type="entry name" value="LytTR_DNA-bd_dom"/>
</dbReference>
<comment type="caution">
    <text evidence="2">The sequence shown here is derived from an EMBL/GenBank/DDBJ whole genome shotgun (WGS) entry which is preliminary data.</text>
</comment>
<proteinExistence type="predicted"/>
<dbReference type="PANTHER" id="PTHR37299:SF1">
    <property type="entry name" value="STAGE 0 SPORULATION PROTEIN A HOMOLOG"/>
    <property type="match status" value="1"/>
</dbReference>
<dbReference type="AlphaFoldDB" id="A0A4Y9QNR5"/>
<dbReference type="Pfam" id="PF04397">
    <property type="entry name" value="LytTR"/>
    <property type="match status" value="1"/>
</dbReference>
<dbReference type="GO" id="GO:0003677">
    <property type="term" value="F:DNA binding"/>
    <property type="evidence" value="ECO:0007669"/>
    <property type="project" value="InterPro"/>
</dbReference>
<dbReference type="PANTHER" id="PTHR37299">
    <property type="entry name" value="TRANSCRIPTIONAL REGULATOR-RELATED"/>
    <property type="match status" value="1"/>
</dbReference>
<gene>
    <name evidence="2" type="ORF">E4S40_09655</name>
</gene>
<protein>
    <submittedName>
        <fullName evidence="2">LytTR family transcriptional regulator</fullName>
    </submittedName>
</protein>
<feature type="domain" description="HTH LytTR-type" evidence="1">
    <location>
        <begin position="32"/>
        <end position="130"/>
    </location>
</feature>